<dbReference type="PROSITE" id="PS00036">
    <property type="entry name" value="BZIP_BASIC"/>
    <property type="match status" value="1"/>
</dbReference>
<feature type="compositionally biased region" description="Polar residues" evidence="4">
    <location>
        <begin position="1"/>
        <end position="25"/>
    </location>
</feature>
<keyword evidence="3" id="KW-0804">Transcription</keyword>
<dbReference type="InterPro" id="IPR000837">
    <property type="entry name" value="AP-1"/>
</dbReference>
<protein>
    <recommendedName>
        <fullName evidence="5">BZIP domain-containing protein</fullName>
    </recommendedName>
</protein>
<dbReference type="EMBL" id="CAJVCH010571796">
    <property type="protein sequence ID" value="CAG7838550.1"/>
    <property type="molecule type" value="Genomic_DNA"/>
</dbReference>
<evidence type="ECO:0000256" key="1">
    <source>
        <dbReference type="ARBA" id="ARBA00023015"/>
    </source>
</evidence>
<feature type="region of interest" description="Disordered" evidence="4">
    <location>
        <begin position="1"/>
        <end position="40"/>
    </location>
</feature>
<feature type="region of interest" description="Disordered" evidence="4">
    <location>
        <begin position="89"/>
        <end position="115"/>
    </location>
</feature>
<reference evidence="6" key="1">
    <citation type="submission" date="2021-06" db="EMBL/GenBank/DDBJ databases">
        <authorList>
            <person name="Hodson N. C."/>
            <person name="Mongue J. A."/>
            <person name="Jaron S. K."/>
        </authorList>
    </citation>
    <scope>NUCLEOTIDE SEQUENCE</scope>
</reference>
<feature type="non-terminal residue" evidence="6">
    <location>
        <position position="1"/>
    </location>
</feature>
<evidence type="ECO:0000313" key="7">
    <source>
        <dbReference type="Proteomes" id="UP000708208"/>
    </source>
</evidence>
<dbReference type="GO" id="GO:0000981">
    <property type="term" value="F:DNA-binding transcription factor activity, RNA polymerase II-specific"/>
    <property type="evidence" value="ECO:0007669"/>
    <property type="project" value="TreeGrafter"/>
</dbReference>
<evidence type="ECO:0000256" key="2">
    <source>
        <dbReference type="ARBA" id="ARBA00023125"/>
    </source>
</evidence>
<dbReference type="PANTHER" id="PTHR23351:SF24">
    <property type="entry name" value="ACTIVATING TRANSCRIPTION FACTOR 3-RELATED"/>
    <property type="match status" value="1"/>
</dbReference>
<dbReference type="PANTHER" id="PTHR23351">
    <property type="entry name" value="FOS TRANSCRIPTION FACTOR-RELATED"/>
    <property type="match status" value="1"/>
</dbReference>
<evidence type="ECO:0000259" key="5">
    <source>
        <dbReference type="PROSITE" id="PS50217"/>
    </source>
</evidence>
<dbReference type="GO" id="GO:0005634">
    <property type="term" value="C:nucleus"/>
    <property type="evidence" value="ECO:0007669"/>
    <property type="project" value="TreeGrafter"/>
</dbReference>
<dbReference type="InterPro" id="IPR004827">
    <property type="entry name" value="bZIP"/>
</dbReference>
<evidence type="ECO:0000313" key="6">
    <source>
        <dbReference type="EMBL" id="CAG7838550.1"/>
    </source>
</evidence>
<proteinExistence type="predicted"/>
<evidence type="ECO:0000256" key="3">
    <source>
        <dbReference type="ARBA" id="ARBA00023163"/>
    </source>
</evidence>
<feature type="domain" description="BZIP" evidence="5">
    <location>
        <begin position="99"/>
        <end position="129"/>
    </location>
</feature>
<comment type="caution">
    <text evidence="6">The sequence shown here is derived from an EMBL/GenBank/DDBJ whole genome shotgun (WGS) entry which is preliminary data.</text>
</comment>
<organism evidence="6 7">
    <name type="scientific">Allacma fusca</name>
    <dbReference type="NCBI Taxonomy" id="39272"/>
    <lineage>
        <taxon>Eukaryota</taxon>
        <taxon>Metazoa</taxon>
        <taxon>Ecdysozoa</taxon>
        <taxon>Arthropoda</taxon>
        <taxon>Hexapoda</taxon>
        <taxon>Collembola</taxon>
        <taxon>Symphypleona</taxon>
        <taxon>Sminthuridae</taxon>
        <taxon>Allacma</taxon>
    </lineage>
</organism>
<keyword evidence="1" id="KW-0805">Transcription regulation</keyword>
<accession>A0A8J2MGM7</accession>
<name>A0A8J2MGM7_9HEXA</name>
<dbReference type="AlphaFoldDB" id="A0A8J2MGM7"/>
<evidence type="ECO:0000256" key="4">
    <source>
        <dbReference type="SAM" id="MobiDB-lite"/>
    </source>
</evidence>
<dbReference type="Proteomes" id="UP000708208">
    <property type="component" value="Unassembled WGS sequence"/>
</dbReference>
<dbReference type="GO" id="GO:0000978">
    <property type="term" value="F:RNA polymerase II cis-regulatory region sequence-specific DNA binding"/>
    <property type="evidence" value="ECO:0007669"/>
    <property type="project" value="TreeGrafter"/>
</dbReference>
<sequence length="129" mass="14696">MSITNPFFDSSPILPSTTTSESHPSNGDEDKKVFATLEAPMPPKCAVQSVSATRSHLIKESLKVAIQSKRKSSGKEDIDLKLELEAKLKKRDELTPEDEERRKRRRERNKIAATKCRNKKKEKTYLLVQ</sequence>
<gene>
    <name evidence="6" type="ORF">AFUS01_LOCUS47509</name>
</gene>
<keyword evidence="2" id="KW-0238">DNA-binding</keyword>
<keyword evidence="7" id="KW-1185">Reference proteome</keyword>
<dbReference type="PROSITE" id="PS50217">
    <property type="entry name" value="BZIP"/>
    <property type="match status" value="1"/>
</dbReference>
<dbReference type="OrthoDB" id="2596881at2759"/>